<dbReference type="EMBL" id="QBIY01013351">
    <property type="protein sequence ID" value="RXN07206.1"/>
    <property type="molecule type" value="Genomic_DNA"/>
</dbReference>
<evidence type="ECO:0000256" key="2">
    <source>
        <dbReference type="ARBA" id="ARBA00005927"/>
    </source>
</evidence>
<dbReference type="Proteomes" id="UP000290572">
    <property type="component" value="Unassembled WGS sequence"/>
</dbReference>
<accession>A0A498LJH7</accession>
<evidence type="ECO:0000256" key="3">
    <source>
        <dbReference type="ARBA" id="ARBA00022448"/>
    </source>
</evidence>
<dbReference type="GO" id="GO:0007030">
    <property type="term" value="P:Golgi organization"/>
    <property type="evidence" value="ECO:0007669"/>
    <property type="project" value="TreeGrafter"/>
</dbReference>
<comment type="similarity">
    <text evidence="2">Belongs to the SEC16 family.</text>
</comment>
<dbReference type="STRING" id="84645.A0A498LJH7"/>
<feature type="compositionally biased region" description="Polar residues" evidence="6">
    <location>
        <begin position="895"/>
        <end position="941"/>
    </location>
</feature>
<gene>
    <name evidence="8" type="ORF">ROHU_032416</name>
</gene>
<dbReference type="GO" id="GO:0016192">
    <property type="term" value="P:vesicle-mediated transport"/>
    <property type="evidence" value="ECO:0007669"/>
    <property type="project" value="UniProtKB-KW"/>
</dbReference>
<dbReference type="PANTHER" id="PTHR13402:SF11">
    <property type="entry name" value="PROTEIN TRANSPORT PROTEIN SEC16B"/>
    <property type="match status" value="1"/>
</dbReference>
<evidence type="ECO:0000256" key="4">
    <source>
        <dbReference type="ARBA" id="ARBA00022824"/>
    </source>
</evidence>
<keyword evidence="3" id="KW-0813">Transport</keyword>
<dbReference type="Pfam" id="PF12931">
    <property type="entry name" value="TPR_Sec16"/>
    <property type="match status" value="1"/>
</dbReference>
<dbReference type="GO" id="GO:0070973">
    <property type="term" value="P:protein localization to endoplasmic reticulum exit site"/>
    <property type="evidence" value="ECO:0007669"/>
    <property type="project" value="TreeGrafter"/>
</dbReference>
<comment type="subcellular location">
    <subcellularLocation>
        <location evidence="1">Endoplasmic reticulum membrane</location>
        <topology evidence="1">Peripheral membrane protein</topology>
    </subcellularLocation>
</comment>
<comment type="caution">
    <text evidence="8">The sequence shown here is derived from an EMBL/GenBank/DDBJ whole genome shotgun (WGS) entry which is preliminary data.</text>
</comment>
<evidence type="ECO:0000256" key="1">
    <source>
        <dbReference type="ARBA" id="ARBA00004406"/>
    </source>
</evidence>
<sequence length="984" mass="110228">MFVRAAPESVRDDSARRGNFEYSKYGIYLALCLVMEPRGQGWHTPGYQYQSSDRDDHYRSSHQTPYYYPPTDPRGRDRQWPHVDPRYGSYMASPPPKPEYIPGYSNAYASNQPLHFRPHSRQEYDYPASSYWPYREDYGYYDYHSYHRSQYSSPAIAKEQTVIMTMVSQRDSTEKVYDSGALANSKASGLSSSSYELSQYINGAEQSEPELISHTDAVRMEVAPLKFCIPHVAVSFGPAGQLVWVSPALASEGEPAQVELHSLEVILCDTHEQQDMRDFPGPLARDDLHKVDAINFALQMSEKCLKDEKLEDATSAALLWHLLILLCRQNGRIIGSDVAELLMRDSSSLGACGTSGDPADGETLIDLSETPTPEKEPLNFADLLTGYPPTDKEAAEQNLQKYTKLLLSGRKKEALESAMQSGLWGHALFLASKMDSRSYSTVLSRFTGSLAPSDPLQTLFQMLSGRIPAVSMSWSREKWGDWRPHLAVLLSNETGNPITHHRSIITMGDTLASRDMLYASQICYLTAQCPFGWYTNKSERLVLLGSRQSVLFSKFCHNSAIRCTELFEYCQRLGNAEFFIPAFQVYKFLYACRLLDCGLVSQAFHYCELVAKALLKIEEPHVVLLGVLIKLVDRLKFSEAQLSDTGQPFLDPDWLVQMRCRHRTMLDGRYCSETYQSAIGETTWTHEESNTCSDFTEGFQTDTINHAGAEDEPSYPSQSMIPHTDAHFQESYSPVSHSYTSEEQAPKTVAPVPLYPAQQPVTLPPVFPMEMSGPPQVSMDQSYSNLDSSSKNDNFHTAASTSPPRSYNNTDFTEGFQTDTINHAGAEDEPSYPSQSMIPHTDAHFQESYSPVSHSYTSEEQAPKTVAPVPLYPAQQPVTLPPVFPMEMSGPPQVSMDQSYSNLDSSSKNDNFHTAASTSPPRSYNNTGTSSQLSFPFSSPTHPKDITTPIQWSQSLFQEWTKIVWDNESVSGVHVTGSLIKVLN</sequence>
<dbReference type="GO" id="GO:0012507">
    <property type="term" value="C:ER to Golgi transport vesicle membrane"/>
    <property type="evidence" value="ECO:0007669"/>
    <property type="project" value="TreeGrafter"/>
</dbReference>
<evidence type="ECO:0000256" key="6">
    <source>
        <dbReference type="SAM" id="MobiDB-lite"/>
    </source>
</evidence>
<feature type="compositionally biased region" description="Polar residues" evidence="6">
    <location>
        <begin position="778"/>
        <end position="815"/>
    </location>
</feature>
<reference evidence="8 9" key="1">
    <citation type="submission" date="2018-03" db="EMBL/GenBank/DDBJ databases">
        <title>Draft genome sequence of Rohu Carp (Labeo rohita).</title>
        <authorList>
            <person name="Das P."/>
            <person name="Kushwaha B."/>
            <person name="Joshi C.G."/>
            <person name="Kumar D."/>
            <person name="Nagpure N.S."/>
            <person name="Sahoo L."/>
            <person name="Das S.P."/>
            <person name="Bit A."/>
            <person name="Patnaik S."/>
            <person name="Meher P.K."/>
            <person name="Jayasankar P."/>
            <person name="Koringa P.G."/>
            <person name="Patel N.V."/>
            <person name="Hinsu A.T."/>
            <person name="Kumar R."/>
            <person name="Pandey M."/>
            <person name="Agarwal S."/>
            <person name="Srivastava S."/>
            <person name="Singh M."/>
            <person name="Iquebal M.A."/>
            <person name="Jaiswal S."/>
            <person name="Angadi U.B."/>
            <person name="Kumar N."/>
            <person name="Raza M."/>
            <person name="Shah T.M."/>
            <person name="Rai A."/>
            <person name="Jena J.K."/>
        </authorList>
    </citation>
    <scope>NUCLEOTIDE SEQUENCE [LARGE SCALE GENOMIC DNA]</scope>
    <source>
        <strain evidence="8">DASCIFA01</strain>
        <tissue evidence="8">Testis</tissue>
    </source>
</reference>
<keyword evidence="9" id="KW-1185">Reference proteome</keyword>
<feature type="region of interest" description="Disordered" evidence="6">
    <location>
        <begin position="45"/>
        <end position="94"/>
    </location>
</feature>
<dbReference type="GO" id="GO:0070971">
    <property type="term" value="C:endoplasmic reticulum exit site"/>
    <property type="evidence" value="ECO:0007669"/>
    <property type="project" value="TreeGrafter"/>
</dbReference>
<proteinExistence type="inferred from homology"/>
<evidence type="ECO:0000259" key="7">
    <source>
        <dbReference type="Pfam" id="PF12931"/>
    </source>
</evidence>
<dbReference type="GO" id="GO:0005789">
    <property type="term" value="C:endoplasmic reticulum membrane"/>
    <property type="evidence" value="ECO:0007669"/>
    <property type="project" value="UniProtKB-SubCell"/>
</dbReference>
<feature type="domain" description="Sec16 Sec23-binding" evidence="7">
    <location>
        <begin position="404"/>
        <end position="639"/>
    </location>
</feature>
<dbReference type="InterPro" id="IPR024298">
    <property type="entry name" value="Sec16_Sec23-bd"/>
</dbReference>
<protein>
    <submittedName>
        <fullName evidence="8">Transport Sec16B isoform X1</fullName>
    </submittedName>
</protein>
<dbReference type="PANTHER" id="PTHR13402">
    <property type="entry name" value="RGPR-RELATED"/>
    <property type="match status" value="1"/>
</dbReference>
<feature type="compositionally biased region" description="Basic and acidic residues" evidence="6">
    <location>
        <begin position="73"/>
        <end position="85"/>
    </location>
</feature>
<keyword evidence="5" id="KW-0931">ER-Golgi transport</keyword>
<feature type="region of interest" description="Disordered" evidence="6">
    <location>
        <begin position="889"/>
        <end position="941"/>
    </location>
</feature>
<dbReference type="FunFam" id="1.25.40.1030:FF:000027">
    <property type="entry name" value="SEC16 homolog B, endoplasmic reticulum export factor"/>
    <property type="match status" value="1"/>
</dbReference>
<evidence type="ECO:0000313" key="8">
    <source>
        <dbReference type="EMBL" id="RXN07206.1"/>
    </source>
</evidence>
<dbReference type="AlphaFoldDB" id="A0A498LJH7"/>
<evidence type="ECO:0000256" key="5">
    <source>
        <dbReference type="ARBA" id="ARBA00022892"/>
    </source>
</evidence>
<feature type="region of interest" description="Disordered" evidence="6">
    <location>
        <begin position="765"/>
        <end position="815"/>
    </location>
</feature>
<organism evidence="8 9">
    <name type="scientific">Labeo rohita</name>
    <name type="common">Indian major carp</name>
    <name type="synonym">Cyprinus rohita</name>
    <dbReference type="NCBI Taxonomy" id="84645"/>
    <lineage>
        <taxon>Eukaryota</taxon>
        <taxon>Metazoa</taxon>
        <taxon>Chordata</taxon>
        <taxon>Craniata</taxon>
        <taxon>Vertebrata</taxon>
        <taxon>Euteleostomi</taxon>
        <taxon>Actinopterygii</taxon>
        <taxon>Neopterygii</taxon>
        <taxon>Teleostei</taxon>
        <taxon>Ostariophysi</taxon>
        <taxon>Cypriniformes</taxon>
        <taxon>Cyprinidae</taxon>
        <taxon>Labeoninae</taxon>
        <taxon>Labeonini</taxon>
        <taxon>Labeo</taxon>
    </lineage>
</organism>
<keyword evidence="4" id="KW-0256">Endoplasmic reticulum</keyword>
<evidence type="ECO:0000313" key="9">
    <source>
        <dbReference type="Proteomes" id="UP000290572"/>
    </source>
</evidence>
<dbReference type="CDD" id="cd09233">
    <property type="entry name" value="ACE1-Sec16-like"/>
    <property type="match status" value="1"/>
</dbReference>
<name>A0A498LJH7_LABRO</name>
<dbReference type="Gene3D" id="1.25.40.1030">
    <property type="match status" value="1"/>
</dbReference>